<accession>A0ACB9RD28</accession>
<reference evidence="2" key="1">
    <citation type="journal article" date="2023" name="Front. Plant Sci.">
        <title>Chromosomal-level genome assembly of Melastoma candidum provides insights into trichome evolution.</title>
        <authorList>
            <person name="Zhong Y."/>
            <person name="Wu W."/>
            <person name="Sun C."/>
            <person name="Zou P."/>
            <person name="Liu Y."/>
            <person name="Dai S."/>
            <person name="Zhou R."/>
        </authorList>
    </citation>
    <scope>NUCLEOTIDE SEQUENCE [LARGE SCALE GENOMIC DNA]</scope>
</reference>
<evidence type="ECO:0000313" key="1">
    <source>
        <dbReference type="EMBL" id="KAI4376825.1"/>
    </source>
</evidence>
<protein>
    <submittedName>
        <fullName evidence="1">Uncharacterized protein</fullName>
    </submittedName>
</protein>
<comment type="caution">
    <text evidence="1">The sequence shown here is derived from an EMBL/GenBank/DDBJ whole genome shotgun (WGS) entry which is preliminary data.</text>
</comment>
<keyword evidence="2" id="KW-1185">Reference proteome</keyword>
<name>A0ACB9RD28_9MYRT</name>
<sequence length="340" mass="38581">MSSTKLSVLVSLFKWMQRTKSSPKKRSKFRKFLDSFCHPSDYFSSIRLLLPSLDRERGTYGLKESVLATCLVDALSISRDSPDALRLFNWRRGGPKTGSNAGNFALVAAEVLQRRQGSASRGLTIKELNDLLDDLASAESRSEKTDILSTLIKRTNADEMKWIIMIILKDLKLGISEKSIFHEFHPDAEDLFNVTCDLKLVCEKLRDRGQRHKRQDIEVGKAVRPQLALRVPNAAAAWKKLHGKDVVVECKFDGDRIQIHKNGTEIHFFSRNFLDHTEYMPGISKVLLDNILVDRCILDGEMLVWDNSVNRFAEFGSNQEIAKAARDGLDTDRQLCCILI</sequence>
<organism evidence="1 2">
    <name type="scientific">Melastoma candidum</name>
    <dbReference type="NCBI Taxonomy" id="119954"/>
    <lineage>
        <taxon>Eukaryota</taxon>
        <taxon>Viridiplantae</taxon>
        <taxon>Streptophyta</taxon>
        <taxon>Embryophyta</taxon>
        <taxon>Tracheophyta</taxon>
        <taxon>Spermatophyta</taxon>
        <taxon>Magnoliopsida</taxon>
        <taxon>eudicotyledons</taxon>
        <taxon>Gunneridae</taxon>
        <taxon>Pentapetalae</taxon>
        <taxon>rosids</taxon>
        <taxon>malvids</taxon>
        <taxon>Myrtales</taxon>
        <taxon>Melastomataceae</taxon>
        <taxon>Melastomatoideae</taxon>
        <taxon>Melastomateae</taxon>
        <taxon>Melastoma</taxon>
    </lineage>
</organism>
<evidence type="ECO:0000313" key="2">
    <source>
        <dbReference type="Proteomes" id="UP001057402"/>
    </source>
</evidence>
<gene>
    <name evidence="1" type="ORF">MLD38_014540</name>
</gene>
<dbReference type="EMBL" id="CM042883">
    <property type="protein sequence ID" value="KAI4376825.1"/>
    <property type="molecule type" value="Genomic_DNA"/>
</dbReference>
<proteinExistence type="predicted"/>
<dbReference type="Proteomes" id="UP001057402">
    <property type="component" value="Chromosome 4"/>
</dbReference>